<name>A0A2P6VDM3_9CHLO</name>
<feature type="compositionally biased region" description="Basic and acidic residues" evidence="1">
    <location>
        <begin position="23"/>
        <end position="35"/>
    </location>
</feature>
<protein>
    <recommendedName>
        <fullName evidence="4">Membrane protein insertion efficiency factor</fullName>
    </recommendedName>
</protein>
<accession>A0A2P6VDM3</accession>
<reference evidence="2 3" key="1">
    <citation type="journal article" date="2018" name="Plant J.">
        <title>Genome sequences of Chlorella sorokiniana UTEX 1602 and Micractinium conductrix SAG 241.80: implications to maltose excretion by a green alga.</title>
        <authorList>
            <person name="Arriola M.B."/>
            <person name="Velmurugan N."/>
            <person name="Zhang Y."/>
            <person name="Plunkett M.H."/>
            <person name="Hondzo H."/>
            <person name="Barney B.M."/>
        </authorList>
    </citation>
    <scope>NUCLEOTIDE SEQUENCE [LARGE SCALE GENOMIC DNA]</scope>
    <source>
        <strain evidence="2 3">SAG 241.80</strain>
    </source>
</reference>
<dbReference type="EMBL" id="LHPF02000011">
    <property type="protein sequence ID" value="PSC72169.1"/>
    <property type="molecule type" value="Genomic_DNA"/>
</dbReference>
<evidence type="ECO:0000256" key="1">
    <source>
        <dbReference type="SAM" id="MobiDB-lite"/>
    </source>
</evidence>
<dbReference type="STRING" id="554055.A0A2P6VDM3"/>
<organism evidence="2 3">
    <name type="scientific">Micractinium conductrix</name>
    <dbReference type="NCBI Taxonomy" id="554055"/>
    <lineage>
        <taxon>Eukaryota</taxon>
        <taxon>Viridiplantae</taxon>
        <taxon>Chlorophyta</taxon>
        <taxon>core chlorophytes</taxon>
        <taxon>Trebouxiophyceae</taxon>
        <taxon>Chlorellales</taxon>
        <taxon>Chlorellaceae</taxon>
        <taxon>Chlorella clade</taxon>
        <taxon>Micractinium</taxon>
    </lineage>
</organism>
<dbReference type="Proteomes" id="UP000239649">
    <property type="component" value="Unassembled WGS sequence"/>
</dbReference>
<evidence type="ECO:0008006" key="4">
    <source>
        <dbReference type="Google" id="ProtNLM"/>
    </source>
</evidence>
<dbReference type="PANTHER" id="PTHR33383:SF1">
    <property type="entry name" value="MEMBRANE PROTEIN INSERTION EFFICIENCY FACTOR-RELATED"/>
    <property type="match status" value="1"/>
</dbReference>
<dbReference type="PANTHER" id="PTHR33383">
    <property type="entry name" value="MEMBRANE PROTEIN INSERTION EFFICIENCY FACTOR-RELATED"/>
    <property type="match status" value="1"/>
</dbReference>
<comment type="caution">
    <text evidence="2">The sequence shown here is derived from an EMBL/GenBank/DDBJ whole genome shotgun (WGS) entry which is preliminary data.</text>
</comment>
<dbReference type="OrthoDB" id="1798at2759"/>
<feature type="compositionally biased region" description="Gly residues" evidence="1">
    <location>
        <begin position="136"/>
        <end position="153"/>
    </location>
</feature>
<dbReference type="HAMAP" id="MF_00386">
    <property type="entry name" value="UPF0161_YidD"/>
    <property type="match status" value="1"/>
</dbReference>
<feature type="region of interest" description="Disordered" evidence="1">
    <location>
        <begin position="15"/>
        <end position="55"/>
    </location>
</feature>
<evidence type="ECO:0000313" key="3">
    <source>
        <dbReference type="Proteomes" id="UP000239649"/>
    </source>
</evidence>
<dbReference type="NCBIfam" id="TIGR00278">
    <property type="entry name" value="membrane protein insertion efficiency factor YidD"/>
    <property type="match status" value="1"/>
</dbReference>
<feature type="region of interest" description="Disordered" evidence="1">
    <location>
        <begin position="124"/>
        <end position="153"/>
    </location>
</feature>
<dbReference type="InterPro" id="IPR002696">
    <property type="entry name" value="Membr_insert_effic_factor_YidD"/>
</dbReference>
<evidence type="ECO:0000313" key="2">
    <source>
        <dbReference type="EMBL" id="PSC72169.1"/>
    </source>
</evidence>
<dbReference type="SMART" id="SM01234">
    <property type="entry name" value="Haemolytic"/>
    <property type="match status" value="1"/>
</dbReference>
<sequence>MPAGSLDARLGSAAALRNSGEAAQREAGEQQKEAAEQQGAQPPAATEEQQEEDSVGVRAALAALRFYKSAISPLMQPACRYLPTCSGYSMESYKRFGVAKGTVLTAWRLLRCAPWGGRGYDPPRWPPPGLEPLFGGAAGGDGGGGGGSGGGSA</sequence>
<dbReference type="AlphaFoldDB" id="A0A2P6VDM3"/>
<feature type="compositionally biased region" description="Low complexity" evidence="1">
    <location>
        <begin position="36"/>
        <end position="47"/>
    </location>
</feature>
<dbReference type="Pfam" id="PF01809">
    <property type="entry name" value="YidD"/>
    <property type="match status" value="1"/>
</dbReference>
<proteinExistence type="inferred from homology"/>
<gene>
    <name evidence="2" type="ORF">C2E20_4472</name>
</gene>
<keyword evidence="3" id="KW-1185">Reference proteome</keyword>